<reference evidence="2 3" key="1">
    <citation type="submission" date="2018-06" db="EMBL/GenBank/DDBJ databases">
        <title>Comparative genomics reveals the genomic features of Rhizophagus irregularis, R. cerebriforme, R. diaphanum and Gigaspora rosea, and their symbiotic lifestyle signature.</title>
        <authorList>
            <person name="Morin E."/>
            <person name="San Clemente H."/>
            <person name="Chen E.C.H."/>
            <person name="De La Providencia I."/>
            <person name="Hainaut M."/>
            <person name="Kuo A."/>
            <person name="Kohler A."/>
            <person name="Murat C."/>
            <person name="Tang N."/>
            <person name="Roy S."/>
            <person name="Loubradou J."/>
            <person name="Henrissat B."/>
            <person name="Grigoriev I.V."/>
            <person name="Corradi N."/>
            <person name="Roux C."/>
            <person name="Martin F.M."/>
        </authorList>
    </citation>
    <scope>NUCLEOTIDE SEQUENCE [LARGE SCALE GENOMIC DNA]</scope>
    <source>
        <strain evidence="2 3">DAOM 227022</strain>
    </source>
</reference>
<dbReference type="GO" id="GO:0005634">
    <property type="term" value="C:nucleus"/>
    <property type="evidence" value="ECO:0007669"/>
    <property type="project" value="TreeGrafter"/>
</dbReference>
<dbReference type="InterPro" id="IPR001214">
    <property type="entry name" value="SET_dom"/>
</dbReference>
<organism evidence="2 3">
    <name type="scientific">Glomus cerebriforme</name>
    <dbReference type="NCBI Taxonomy" id="658196"/>
    <lineage>
        <taxon>Eukaryota</taxon>
        <taxon>Fungi</taxon>
        <taxon>Fungi incertae sedis</taxon>
        <taxon>Mucoromycota</taxon>
        <taxon>Glomeromycotina</taxon>
        <taxon>Glomeromycetes</taxon>
        <taxon>Glomerales</taxon>
        <taxon>Glomeraceae</taxon>
        <taxon>Glomus</taxon>
    </lineage>
</organism>
<protein>
    <recommendedName>
        <fullName evidence="1">SET domain-containing protein</fullName>
    </recommendedName>
</protein>
<dbReference type="SMART" id="SM00317">
    <property type="entry name" value="SET"/>
    <property type="match status" value="1"/>
</dbReference>
<name>A0A397SZK5_9GLOM</name>
<gene>
    <name evidence="2" type="ORF">C1645_767489</name>
</gene>
<dbReference type="InterPro" id="IPR046341">
    <property type="entry name" value="SET_dom_sf"/>
</dbReference>
<dbReference type="Gene3D" id="2.170.270.10">
    <property type="entry name" value="SET domain"/>
    <property type="match status" value="1"/>
</dbReference>
<dbReference type="AlphaFoldDB" id="A0A397SZK5"/>
<dbReference type="CDD" id="cd20071">
    <property type="entry name" value="SET_SMYD"/>
    <property type="match status" value="1"/>
</dbReference>
<sequence>MTCDQAYFCSLECYKDDSNVLAKHELICNISRKIATWNTDKHMKSVVRLLVQILLEDLWERKKDNNELKSDTFRNHFKAFLLLKSHYLDWSINLKKDWMKHEKFLLSLFKSSDLVQENIEFEEFLHMVSRIESNGFGMYYQSKGREILFGRAIYPYASFFNHSCDANCDAIQPNYKDENNKEDNLPNPEGCISIESVQMCALSKKKGLFREVEFVALHNINEGEELTISYIADTRSPLHVRRQKLMDDYYFLCECDRCKIEETKANGKKFKGLKKYRVK</sequence>
<dbReference type="PANTHER" id="PTHR12197">
    <property type="entry name" value="HISTONE-LYSINE N-METHYLTRANSFERASE SMYD"/>
    <property type="match status" value="1"/>
</dbReference>
<accession>A0A397SZK5</accession>
<dbReference type="Gene3D" id="1.10.220.160">
    <property type="match status" value="1"/>
</dbReference>
<dbReference type="EMBL" id="QKYT01000153">
    <property type="protein sequence ID" value="RIA91373.1"/>
    <property type="molecule type" value="Genomic_DNA"/>
</dbReference>
<dbReference type="Proteomes" id="UP000265703">
    <property type="component" value="Unassembled WGS sequence"/>
</dbReference>
<keyword evidence="3" id="KW-1185">Reference proteome</keyword>
<dbReference type="InterPro" id="IPR050869">
    <property type="entry name" value="H3K4_H4K5_MeTrfase"/>
</dbReference>
<dbReference type="PROSITE" id="PS50280">
    <property type="entry name" value="SET"/>
    <property type="match status" value="1"/>
</dbReference>
<dbReference type="Pfam" id="PF00856">
    <property type="entry name" value="SET"/>
    <property type="match status" value="1"/>
</dbReference>
<evidence type="ECO:0000313" key="2">
    <source>
        <dbReference type="EMBL" id="RIA91373.1"/>
    </source>
</evidence>
<proteinExistence type="predicted"/>
<evidence type="ECO:0000259" key="1">
    <source>
        <dbReference type="PROSITE" id="PS50280"/>
    </source>
</evidence>
<comment type="caution">
    <text evidence="2">The sequence shown here is derived from an EMBL/GenBank/DDBJ whole genome shotgun (WGS) entry which is preliminary data.</text>
</comment>
<feature type="domain" description="SET" evidence="1">
    <location>
        <begin position="90"/>
        <end position="231"/>
    </location>
</feature>
<dbReference type="OrthoDB" id="5945798at2759"/>
<dbReference type="PANTHER" id="PTHR12197:SF294">
    <property type="entry name" value="POTENTIAL PROTEIN LYSINE METHYLTRANSFERASE SET6"/>
    <property type="match status" value="1"/>
</dbReference>
<dbReference type="STRING" id="658196.A0A397SZK5"/>
<dbReference type="Gene3D" id="6.10.140.2220">
    <property type="match status" value="1"/>
</dbReference>
<dbReference type="SUPFAM" id="SSF82199">
    <property type="entry name" value="SET domain"/>
    <property type="match status" value="1"/>
</dbReference>
<evidence type="ECO:0000313" key="3">
    <source>
        <dbReference type="Proteomes" id="UP000265703"/>
    </source>
</evidence>